<accession>A0A448HE50</accession>
<evidence type="ECO:0000313" key="3">
    <source>
        <dbReference type="EMBL" id="VEG26306.1"/>
    </source>
</evidence>
<feature type="transmembrane region" description="Helical" evidence="2">
    <location>
        <begin position="97"/>
        <end position="121"/>
    </location>
</feature>
<feature type="transmembrane region" description="Helical" evidence="2">
    <location>
        <begin position="52"/>
        <end position="85"/>
    </location>
</feature>
<gene>
    <name evidence="3" type="ORF">NCTC11636_00459</name>
</gene>
<feature type="region of interest" description="Disordered" evidence="1">
    <location>
        <begin position="1"/>
        <end position="39"/>
    </location>
</feature>
<sequence length="128" mass="13154">MTSDDPNQYPGGSPQPVQPPYQGGPPGPPPPPGHGYPVYGVPRTGTEDDALGYWSLGLGVSSIICCFVPFLTGVAAIIVGCLGVFAANEGRASNKVLSIIGIVLGAASIILNVAGFAFHLFSPLLSFW</sequence>
<dbReference type="EMBL" id="LR134350">
    <property type="protein sequence ID" value="VEG26306.1"/>
    <property type="molecule type" value="Genomic_DNA"/>
</dbReference>
<proteinExistence type="predicted"/>
<name>A0A448HE50_9ACTO</name>
<evidence type="ECO:0000256" key="1">
    <source>
        <dbReference type="SAM" id="MobiDB-lite"/>
    </source>
</evidence>
<dbReference type="RefSeq" id="WP_126381681.1">
    <property type="nucleotide sequence ID" value="NZ_LR134350.1"/>
</dbReference>
<dbReference type="Proteomes" id="UP000266895">
    <property type="component" value="Chromosome"/>
</dbReference>
<dbReference type="KEGG" id="ahw:NCTC11636_00459"/>
<keyword evidence="4" id="KW-1185">Reference proteome</keyword>
<evidence type="ECO:0008006" key="5">
    <source>
        <dbReference type="Google" id="ProtNLM"/>
    </source>
</evidence>
<feature type="compositionally biased region" description="Pro residues" evidence="1">
    <location>
        <begin position="16"/>
        <end position="34"/>
    </location>
</feature>
<organism evidence="3 4">
    <name type="scientific">Actinomyces howellii</name>
    <dbReference type="NCBI Taxonomy" id="52771"/>
    <lineage>
        <taxon>Bacteria</taxon>
        <taxon>Bacillati</taxon>
        <taxon>Actinomycetota</taxon>
        <taxon>Actinomycetes</taxon>
        <taxon>Actinomycetales</taxon>
        <taxon>Actinomycetaceae</taxon>
        <taxon>Actinomyces</taxon>
    </lineage>
</organism>
<dbReference type="OrthoDB" id="4829526at2"/>
<protein>
    <recommendedName>
        <fullName evidence="5">DUF4190 domain-containing protein</fullName>
    </recommendedName>
</protein>
<keyword evidence="2" id="KW-1133">Transmembrane helix</keyword>
<dbReference type="AlphaFoldDB" id="A0A448HE50"/>
<reference evidence="3 4" key="1">
    <citation type="submission" date="2018-12" db="EMBL/GenBank/DDBJ databases">
        <authorList>
            <consortium name="Pathogen Informatics"/>
        </authorList>
    </citation>
    <scope>NUCLEOTIDE SEQUENCE [LARGE SCALE GENOMIC DNA]</scope>
    <source>
        <strain evidence="3 4">NCTC11636</strain>
    </source>
</reference>
<keyword evidence="2" id="KW-0812">Transmembrane</keyword>
<evidence type="ECO:0000256" key="2">
    <source>
        <dbReference type="SAM" id="Phobius"/>
    </source>
</evidence>
<keyword evidence="2" id="KW-0472">Membrane</keyword>
<evidence type="ECO:0000313" key="4">
    <source>
        <dbReference type="Proteomes" id="UP000266895"/>
    </source>
</evidence>